<dbReference type="OrthoDB" id="3269701at2759"/>
<feature type="compositionally biased region" description="Basic and acidic residues" evidence="2">
    <location>
        <begin position="53"/>
        <end position="62"/>
    </location>
</feature>
<feature type="region of interest" description="Disordered" evidence="2">
    <location>
        <begin position="254"/>
        <end position="284"/>
    </location>
</feature>
<proteinExistence type="predicted"/>
<dbReference type="AlphaFoldDB" id="A0A0C9VCW2"/>
<sequence length="463" mass="51005">MGQNSKGSPRKRRKAVTSDQSNKKAKVDGSEGGKRKPGRQPKAASSSTTSPKSSKDTTKPDVGEGAGNRVQIDWTNEPTLTWKLISTIEDNDAYRQAFGFVNGSTVSVNSNGKTIIDQCRSIAATVLAADESEWWKDTDLKKLGEAVKNRVNNIKKKYTLNRNRIHETGQGLIDEGREDQIEEGSPLENLWQQILRDFPYYQRMNALMGKSPVIGAASQNSASTLDLSVLRTEQAGHGVGVTAVGKMMDNEVTGRSSIAPSVGNGSDVSDIDSHSGSPHLDSPQSLLSEAAMMPANIKNMQPSTAVATKASETMKITQEGSVNTSNVKPKNAKRDLMDKARDILDEQREMHERVAAENLRARVGREKEKQRMQLELRRMELQAEKENREAQRAHELELKRMELEALRLQYSSHSSNVSSSPHPGYNSVFGSFTSSSEQENMLDSTLYENLESGFVPDILVIPT</sequence>
<keyword evidence="4" id="KW-1185">Reference proteome</keyword>
<accession>A0A0C9VCW2</accession>
<feature type="region of interest" description="Disordered" evidence="2">
    <location>
        <begin position="1"/>
        <end position="73"/>
    </location>
</feature>
<dbReference type="Proteomes" id="UP000054279">
    <property type="component" value="Unassembled WGS sequence"/>
</dbReference>
<feature type="compositionally biased region" description="Low complexity" evidence="2">
    <location>
        <begin position="42"/>
        <end position="52"/>
    </location>
</feature>
<evidence type="ECO:0000256" key="2">
    <source>
        <dbReference type="SAM" id="MobiDB-lite"/>
    </source>
</evidence>
<dbReference type="EMBL" id="KN837189">
    <property type="protein sequence ID" value="KIJ35355.1"/>
    <property type="molecule type" value="Genomic_DNA"/>
</dbReference>
<evidence type="ECO:0000313" key="4">
    <source>
        <dbReference type="Proteomes" id="UP000054279"/>
    </source>
</evidence>
<protein>
    <submittedName>
        <fullName evidence="3">Uncharacterized protein</fullName>
    </submittedName>
</protein>
<evidence type="ECO:0000313" key="3">
    <source>
        <dbReference type="EMBL" id="KIJ35355.1"/>
    </source>
</evidence>
<organism evidence="3 4">
    <name type="scientific">Sphaerobolus stellatus (strain SS14)</name>
    <dbReference type="NCBI Taxonomy" id="990650"/>
    <lineage>
        <taxon>Eukaryota</taxon>
        <taxon>Fungi</taxon>
        <taxon>Dikarya</taxon>
        <taxon>Basidiomycota</taxon>
        <taxon>Agaricomycotina</taxon>
        <taxon>Agaricomycetes</taxon>
        <taxon>Phallomycetidae</taxon>
        <taxon>Geastrales</taxon>
        <taxon>Sphaerobolaceae</taxon>
        <taxon>Sphaerobolus</taxon>
    </lineage>
</organism>
<feature type="coiled-coil region" evidence="1">
    <location>
        <begin position="337"/>
        <end position="396"/>
    </location>
</feature>
<feature type="compositionally biased region" description="Polar residues" evidence="2">
    <location>
        <begin position="254"/>
        <end position="267"/>
    </location>
</feature>
<keyword evidence="1" id="KW-0175">Coiled coil</keyword>
<evidence type="ECO:0000256" key="1">
    <source>
        <dbReference type="SAM" id="Coils"/>
    </source>
</evidence>
<feature type="compositionally biased region" description="Basic and acidic residues" evidence="2">
    <location>
        <begin position="21"/>
        <end position="34"/>
    </location>
</feature>
<dbReference type="HOGENOM" id="CLU_590743_0_0_1"/>
<name>A0A0C9VCW2_SPHS4</name>
<reference evidence="3 4" key="1">
    <citation type="submission" date="2014-06" db="EMBL/GenBank/DDBJ databases">
        <title>Evolutionary Origins and Diversification of the Mycorrhizal Mutualists.</title>
        <authorList>
            <consortium name="DOE Joint Genome Institute"/>
            <consortium name="Mycorrhizal Genomics Consortium"/>
            <person name="Kohler A."/>
            <person name="Kuo A."/>
            <person name="Nagy L.G."/>
            <person name="Floudas D."/>
            <person name="Copeland A."/>
            <person name="Barry K.W."/>
            <person name="Cichocki N."/>
            <person name="Veneault-Fourrey C."/>
            <person name="LaButti K."/>
            <person name="Lindquist E.A."/>
            <person name="Lipzen A."/>
            <person name="Lundell T."/>
            <person name="Morin E."/>
            <person name="Murat C."/>
            <person name="Riley R."/>
            <person name="Ohm R."/>
            <person name="Sun H."/>
            <person name="Tunlid A."/>
            <person name="Henrissat B."/>
            <person name="Grigoriev I.V."/>
            <person name="Hibbett D.S."/>
            <person name="Martin F."/>
        </authorList>
    </citation>
    <scope>NUCLEOTIDE SEQUENCE [LARGE SCALE GENOMIC DNA]</scope>
    <source>
        <strain evidence="3 4">SS14</strain>
    </source>
</reference>
<gene>
    <name evidence="3" type="ORF">M422DRAFT_69947</name>
</gene>